<evidence type="ECO:0000256" key="1">
    <source>
        <dbReference type="SAM" id="Phobius"/>
    </source>
</evidence>
<feature type="transmembrane region" description="Helical" evidence="1">
    <location>
        <begin position="203"/>
        <end position="221"/>
    </location>
</feature>
<feature type="transmembrane region" description="Helical" evidence="1">
    <location>
        <begin position="255"/>
        <end position="274"/>
    </location>
</feature>
<feature type="transmembrane region" description="Helical" evidence="1">
    <location>
        <begin position="161"/>
        <end position="183"/>
    </location>
</feature>
<accession>A0A812PMZ0</accession>
<keyword evidence="1" id="KW-1133">Transmembrane helix</keyword>
<dbReference type="AlphaFoldDB" id="A0A812PMZ0"/>
<dbReference type="OrthoDB" id="407641at2759"/>
<protein>
    <submittedName>
        <fullName evidence="2">Uncharacterized protein</fullName>
    </submittedName>
</protein>
<sequence>MLVCRRRAPWAPSASAPDVPEEALEGVAGPPFGGRDLVVAVIIDIAMWVALYWRDYANLWNITVAHYYSFILITDLAALRVPAARRGWWNPFRAIVAMSYIVHEASLALKLIEPLDYMLFVREGLCLVRLIHAVYCVVRFGPGLRQLAAFPAYFRYHCEHISAVPLLSVAYSCVGFFCPYIFIQMHYNYGKEVLDGPLTALQASYTFTVVIKSLVLNLMAASPLEAGLSHLISCILFSAQYPLIFDMYWECLLKMGHVLAEVFFGLCAVAYLFFDIRLKPLESSEVKGLDA</sequence>
<keyword evidence="1" id="KW-0472">Membrane</keyword>
<keyword evidence="3" id="KW-1185">Reference proteome</keyword>
<feature type="transmembrane region" description="Helical" evidence="1">
    <location>
        <begin position="59"/>
        <end position="79"/>
    </location>
</feature>
<proteinExistence type="predicted"/>
<keyword evidence="1" id="KW-0812">Transmembrane</keyword>
<feature type="transmembrane region" description="Helical" evidence="1">
    <location>
        <begin position="118"/>
        <end position="140"/>
    </location>
</feature>
<comment type="caution">
    <text evidence="2">The sequence shown here is derived from an EMBL/GenBank/DDBJ whole genome shotgun (WGS) entry which is preliminary data.</text>
</comment>
<evidence type="ECO:0000313" key="3">
    <source>
        <dbReference type="Proteomes" id="UP000604046"/>
    </source>
</evidence>
<evidence type="ECO:0000313" key="2">
    <source>
        <dbReference type="EMBL" id="CAE7364042.1"/>
    </source>
</evidence>
<name>A0A812PMZ0_9DINO</name>
<dbReference type="Proteomes" id="UP000604046">
    <property type="component" value="Unassembled WGS sequence"/>
</dbReference>
<reference evidence="2" key="1">
    <citation type="submission" date="2021-02" db="EMBL/GenBank/DDBJ databases">
        <authorList>
            <person name="Dougan E. K."/>
            <person name="Rhodes N."/>
            <person name="Thang M."/>
            <person name="Chan C."/>
        </authorList>
    </citation>
    <scope>NUCLEOTIDE SEQUENCE</scope>
</reference>
<dbReference type="EMBL" id="CAJNDS010002187">
    <property type="protein sequence ID" value="CAE7364042.1"/>
    <property type="molecule type" value="Genomic_DNA"/>
</dbReference>
<organism evidence="2 3">
    <name type="scientific">Symbiodinium natans</name>
    <dbReference type="NCBI Taxonomy" id="878477"/>
    <lineage>
        <taxon>Eukaryota</taxon>
        <taxon>Sar</taxon>
        <taxon>Alveolata</taxon>
        <taxon>Dinophyceae</taxon>
        <taxon>Suessiales</taxon>
        <taxon>Symbiodiniaceae</taxon>
        <taxon>Symbiodinium</taxon>
    </lineage>
</organism>
<gene>
    <name evidence="2" type="ORF">SNAT2548_LOCUS19686</name>
</gene>
<feature type="transmembrane region" description="Helical" evidence="1">
    <location>
        <begin position="228"/>
        <end position="249"/>
    </location>
</feature>